<dbReference type="SUPFAM" id="SSF55781">
    <property type="entry name" value="GAF domain-like"/>
    <property type="match status" value="1"/>
</dbReference>
<dbReference type="Pfam" id="PF02518">
    <property type="entry name" value="HATPase_c"/>
    <property type="match status" value="2"/>
</dbReference>
<evidence type="ECO:0000259" key="14">
    <source>
        <dbReference type="PROSITE" id="PS50109"/>
    </source>
</evidence>
<sequence length="1299" mass="142268">MPDRRQPEHDQALGVAERVRLFAGGSELAGLMLQFDWERTPIGPPEHWPQSLKTAVRIMLTSQQPIWIGWGRELIYLYNDAYKSIIGGKHPWALGRPTSVVWHEIWEDIGPLLAKASGGDQGTYVEAQLLIMERNGFAEETYYTFSYSPIPDDDGSPGGIFCANTDDTQRVISERQLSLLRELANAGAEARSIDQACASCARALAQEPRDLPFVMIYMTEPDGTSARLEALTGIDHDHRAVQAMMPMQPEGMWPLAEAQRLQAAVLVDDLRSRFGVAFPSGGWRQPPKQAVVIPLPPSGEAGRGGFVIAGLNPFRLYDESYARFLNLVAGQIAAAVGNGGAYEAERRRAEALAEVDRAKTTFFSNISHEFRTPLTLMLSPLEDMLGGDGAELGSEERSVLNLIHRNGIRLLKLVNTLLDFSRIEAGRMTASFEPVDLVAFTSELVSNFRSATDRAGLRLVIDGAALSEPVFVDRDMWEKIVLNLLSNAFKFTFEGEIAVSIGLSADRRHAELRVRDTGTGIAPEELPHLFERFRRIEGARGRSFEGSGIGLALVQELVKLHGGDIAAESELGRGSAFVVRIPLGALHLPADQLGTSRSQAVTNRRAQAYIDEALGWLNGSGSIDLPPASSPDDLGVRTAAASGRDRVVLADDNPDMRDYVRRLLGEDYEIEAVSDGDAALEAVRRRRPDLVLTDVMMPGLDGFGLLKALRGDARLRDIPVVILSARAGEEAKVEGLDAGASDYLSKPFSARELLARVRANIDLARVRREAETTLRELNDRLEAQVSERTAELQAKEARLRTIFEASYTFQALLSGDGTLLDANATLLEAIAAPLKEVAGQPFWETPWFASTPGMPEVIKSLVDAVARGDEARQELQLDLPVGGWRWFDFQMRPVRDESGQVVAIVPEAVELTERRKAEEAFRQAQKMEAIGQLTGGVAHDFNNLLTVIRSSADLLRRRQLSPERMRRYVDAISDTADRAAKLTGQLLAFARRTPMERHVFDAAGHIERIEDMLQTVLGAPAEIELDLRSRPLPVDVDVNQFETALVNLVANARDAMNGRGVLTIRCDRAQIDGTGGQQQFVSIAISDTGCGIAADQIDRIFEPFFTTKGVGRGTGLGLSQVYGFVHQSGGRVLADSELGKGTTLTLLLPLTQKPLGPRERSESSPEVLAARWNVLVVEDNPEIGEFSTQLLEDLGYRTILARSGTDALRMIDDNPGGFDLVLSDVVMPGMDGVTLGQEIRRRLPMIPIVLNSGYSDVLADGDRHGFSLIHKPYSVDELSRVLRQVMAARGSAAKAMPSE</sequence>
<dbReference type="PATRIC" id="fig|1245469.3.peg.2438"/>
<dbReference type="Gene3D" id="1.10.287.130">
    <property type="match status" value="2"/>
</dbReference>
<evidence type="ECO:0000259" key="15">
    <source>
        <dbReference type="PROSITE" id="PS50110"/>
    </source>
</evidence>
<dbReference type="CDD" id="cd00082">
    <property type="entry name" value="HisKA"/>
    <property type="match status" value="2"/>
</dbReference>
<feature type="domain" description="PAC" evidence="16">
    <location>
        <begin position="871"/>
        <end position="923"/>
    </location>
</feature>
<dbReference type="SUPFAM" id="SSF47384">
    <property type="entry name" value="Homodimeric domain of signal transducing histidine kinase"/>
    <property type="match status" value="2"/>
</dbReference>
<protein>
    <recommendedName>
        <fullName evidence="3">histidine kinase</fullName>
        <ecNumber evidence="3">2.7.13.3</ecNumber>
    </recommendedName>
</protein>
<dbReference type="OrthoDB" id="9796100at2"/>
<dbReference type="SMART" id="SM00448">
    <property type="entry name" value="REC"/>
    <property type="match status" value="2"/>
</dbReference>
<dbReference type="PRINTS" id="PR00344">
    <property type="entry name" value="BCTRLSENSOR"/>
</dbReference>
<proteinExistence type="predicted"/>
<dbReference type="SUPFAM" id="SSF55874">
    <property type="entry name" value="ATPase domain of HSP90 chaperone/DNA topoisomerase II/histidine kinase"/>
    <property type="match status" value="2"/>
</dbReference>
<dbReference type="InterPro" id="IPR004358">
    <property type="entry name" value="Sig_transdc_His_kin-like_C"/>
</dbReference>
<evidence type="ECO:0000256" key="4">
    <source>
        <dbReference type="ARBA" id="ARBA00022475"/>
    </source>
</evidence>
<evidence type="ECO:0000256" key="8">
    <source>
        <dbReference type="ARBA" id="ARBA00022777"/>
    </source>
</evidence>
<dbReference type="PROSITE" id="PS50110">
    <property type="entry name" value="RESPONSE_REGULATORY"/>
    <property type="match status" value="2"/>
</dbReference>
<feature type="modified residue" description="4-aspartylphosphate" evidence="12">
    <location>
        <position position="1224"/>
    </location>
</feature>
<dbReference type="CDD" id="cd00130">
    <property type="entry name" value="PAS"/>
    <property type="match status" value="1"/>
</dbReference>
<dbReference type="KEGG" id="aol:S58_23810"/>
<dbReference type="InterPro" id="IPR036890">
    <property type="entry name" value="HATPase_C_sf"/>
</dbReference>
<dbReference type="GO" id="GO:0005886">
    <property type="term" value="C:plasma membrane"/>
    <property type="evidence" value="ECO:0007669"/>
    <property type="project" value="UniProtKB-SubCell"/>
</dbReference>
<reference evidence="17 18" key="1">
    <citation type="journal article" date="2013" name="Appl. Environ. Microbiol.">
        <title>Genome analysis suggests that the soil oligotrophic bacterium Agromonas oligotrophica (Bradyrhizobium oligotrophicum) is a nitrogen-fixing symbiont of Aeschynomene indica.</title>
        <authorList>
            <person name="Okubo T."/>
            <person name="Fukushima S."/>
            <person name="Itakura M."/>
            <person name="Oshima K."/>
            <person name="Longtonglang A."/>
            <person name="Teaumroong N."/>
            <person name="Mitsui H."/>
            <person name="Hattori M."/>
            <person name="Hattori R."/>
            <person name="Hattori T."/>
            <person name="Minamisawa K."/>
        </authorList>
    </citation>
    <scope>NUCLEOTIDE SEQUENCE [LARGE SCALE GENOMIC DNA]</scope>
    <source>
        <strain evidence="17 18">S58</strain>
    </source>
</reference>
<keyword evidence="13" id="KW-0175">Coiled coil</keyword>
<evidence type="ECO:0000256" key="11">
    <source>
        <dbReference type="ARBA" id="ARBA00023136"/>
    </source>
</evidence>
<dbReference type="InterPro" id="IPR003594">
    <property type="entry name" value="HATPase_dom"/>
</dbReference>
<comment type="subcellular location">
    <subcellularLocation>
        <location evidence="2">Cell membrane</location>
    </subcellularLocation>
</comment>
<keyword evidence="4" id="KW-1003">Cell membrane</keyword>
<dbReference type="PANTHER" id="PTHR43547:SF2">
    <property type="entry name" value="HYBRID SIGNAL TRANSDUCTION HISTIDINE KINASE C"/>
    <property type="match status" value="1"/>
</dbReference>
<dbReference type="InterPro" id="IPR003661">
    <property type="entry name" value="HisK_dim/P_dom"/>
</dbReference>
<name>M4Z5L7_9BRAD</name>
<dbReference type="SMART" id="SM00091">
    <property type="entry name" value="PAS"/>
    <property type="match status" value="1"/>
</dbReference>
<evidence type="ECO:0000256" key="6">
    <source>
        <dbReference type="ARBA" id="ARBA00022679"/>
    </source>
</evidence>
<evidence type="ECO:0000313" key="17">
    <source>
        <dbReference type="EMBL" id="BAM88387.1"/>
    </source>
</evidence>
<dbReference type="InterPro" id="IPR005467">
    <property type="entry name" value="His_kinase_dom"/>
</dbReference>
<dbReference type="InterPro" id="IPR000014">
    <property type="entry name" value="PAS"/>
</dbReference>
<evidence type="ECO:0000256" key="10">
    <source>
        <dbReference type="ARBA" id="ARBA00023012"/>
    </source>
</evidence>
<dbReference type="eggNOG" id="COG4191">
    <property type="taxonomic scope" value="Bacteria"/>
</dbReference>
<dbReference type="InterPro" id="IPR000700">
    <property type="entry name" value="PAS-assoc_C"/>
</dbReference>
<dbReference type="Proteomes" id="UP000011841">
    <property type="component" value="Chromosome"/>
</dbReference>
<feature type="domain" description="Histidine kinase" evidence="14">
    <location>
        <begin position="365"/>
        <end position="585"/>
    </location>
</feature>
<dbReference type="GO" id="GO:0000155">
    <property type="term" value="F:phosphorelay sensor kinase activity"/>
    <property type="evidence" value="ECO:0007669"/>
    <property type="project" value="InterPro"/>
</dbReference>
<dbReference type="Pfam" id="PF00512">
    <property type="entry name" value="HisKA"/>
    <property type="match status" value="2"/>
</dbReference>
<keyword evidence="10" id="KW-0902">Two-component regulatory system</keyword>
<dbReference type="Pfam" id="PF08448">
    <property type="entry name" value="PAS_4"/>
    <property type="match status" value="1"/>
</dbReference>
<dbReference type="InterPro" id="IPR011006">
    <property type="entry name" value="CheY-like_superfamily"/>
</dbReference>
<keyword evidence="8 17" id="KW-0418">Kinase</keyword>
<dbReference type="InterPro" id="IPR035965">
    <property type="entry name" value="PAS-like_dom_sf"/>
</dbReference>
<evidence type="ECO:0000256" key="12">
    <source>
        <dbReference type="PROSITE-ProRule" id="PRU00169"/>
    </source>
</evidence>
<keyword evidence="7" id="KW-0547">Nucleotide-binding</keyword>
<evidence type="ECO:0000313" key="18">
    <source>
        <dbReference type="Proteomes" id="UP000011841"/>
    </source>
</evidence>
<evidence type="ECO:0000259" key="16">
    <source>
        <dbReference type="PROSITE" id="PS50113"/>
    </source>
</evidence>
<dbReference type="PROSITE" id="PS50109">
    <property type="entry name" value="HIS_KIN"/>
    <property type="match status" value="2"/>
</dbReference>
<dbReference type="eggNOG" id="COG0745">
    <property type="taxonomic scope" value="Bacteria"/>
</dbReference>
<dbReference type="Gene3D" id="3.40.50.2300">
    <property type="match status" value="2"/>
</dbReference>
<dbReference type="eggNOG" id="COG2205">
    <property type="taxonomic scope" value="Bacteria"/>
</dbReference>
<evidence type="ECO:0000256" key="7">
    <source>
        <dbReference type="ARBA" id="ARBA00022741"/>
    </source>
</evidence>
<dbReference type="SUPFAM" id="SSF55785">
    <property type="entry name" value="PYP-like sensor domain (PAS domain)"/>
    <property type="match status" value="2"/>
</dbReference>
<evidence type="ECO:0000256" key="3">
    <source>
        <dbReference type="ARBA" id="ARBA00012438"/>
    </source>
</evidence>
<evidence type="ECO:0000256" key="5">
    <source>
        <dbReference type="ARBA" id="ARBA00022553"/>
    </source>
</evidence>
<feature type="modified residue" description="4-aspartylphosphate" evidence="12">
    <location>
        <position position="694"/>
    </location>
</feature>
<evidence type="ECO:0000256" key="2">
    <source>
        <dbReference type="ARBA" id="ARBA00004236"/>
    </source>
</evidence>
<dbReference type="eggNOG" id="COG0784">
    <property type="taxonomic scope" value="Bacteria"/>
</dbReference>
<dbReference type="PROSITE" id="PS50113">
    <property type="entry name" value="PAC"/>
    <property type="match status" value="1"/>
</dbReference>
<dbReference type="GO" id="GO:0005524">
    <property type="term" value="F:ATP binding"/>
    <property type="evidence" value="ECO:0007669"/>
    <property type="project" value="UniProtKB-KW"/>
</dbReference>
<dbReference type="SMART" id="SM00388">
    <property type="entry name" value="HisKA"/>
    <property type="match status" value="2"/>
</dbReference>
<dbReference type="CDD" id="cd00156">
    <property type="entry name" value="REC"/>
    <property type="match status" value="1"/>
</dbReference>
<dbReference type="InterPro" id="IPR013656">
    <property type="entry name" value="PAS_4"/>
</dbReference>
<dbReference type="NCBIfam" id="TIGR00229">
    <property type="entry name" value="sensory_box"/>
    <property type="match status" value="1"/>
</dbReference>
<evidence type="ECO:0000256" key="9">
    <source>
        <dbReference type="ARBA" id="ARBA00022840"/>
    </source>
</evidence>
<feature type="coiled-coil region" evidence="13">
    <location>
        <begin position="760"/>
        <end position="798"/>
    </location>
</feature>
<dbReference type="InterPro" id="IPR036097">
    <property type="entry name" value="HisK_dim/P_sf"/>
</dbReference>
<feature type="domain" description="Response regulatory" evidence="15">
    <location>
        <begin position="646"/>
        <end position="761"/>
    </location>
</feature>
<keyword evidence="11" id="KW-0472">Membrane</keyword>
<comment type="catalytic activity">
    <reaction evidence="1">
        <text>ATP + protein L-histidine = ADP + protein N-phospho-L-histidine.</text>
        <dbReference type="EC" id="2.7.13.3"/>
    </reaction>
</comment>
<dbReference type="PANTHER" id="PTHR43547">
    <property type="entry name" value="TWO-COMPONENT HISTIDINE KINASE"/>
    <property type="match status" value="1"/>
</dbReference>
<dbReference type="EMBL" id="AP012603">
    <property type="protein sequence ID" value="BAM88387.1"/>
    <property type="molecule type" value="Genomic_DNA"/>
</dbReference>
<dbReference type="Gene3D" id="3.30.450.20">
    <property type="entry name" value="PAS domain"/>
    <property type="match status" value="2"/>
</dbReference>
<keyword evidence="18" id="KW-1185">Reference proteome</keyword>
<accession>M4Z5L7</accession>
<keyword evidence="5 12" id="KW-0597">Phosphoprotein</keyword>
<dbReference type="FunFam" id="1.10.287.130:FF:000045">
    <property type="entry name" value="Two-component system sensor histidine kinase/response regulator"/>
    <property type="match status" value="1"/>
</dbReference>
<evidence type="ECO:0000256" key="1">
    <source>
        <dbReference type="ARBA" id="ARBA00000085"/>
    </source>
</evidence>
<dbReference type="HOGENOM" id="CLU_000445_82_0_5"/>
<dbReference type="CDD" id="cd16922">
    <property type="entry name" value="HATPase_EvgS-ArcB-TorS-like"/>
    <property type="match status" value="1"/>
</dbReference>
<dbReference type="Pfam" id="PF00072">
    <property type="entry name" value="Response_reg"/>
    <property type="match status" value="2"/>
</dbReference>
<keyword evidence="6" id="KW-0808">Transferase</keyword>
<dbReference type="SMART" id="SM00387">
    <property type="entry name" value="HATPase_c"/>
    <property type="match status" value="2"/>
</dbReference>
<organism evidence="17 18">
    <name type="scientific">Bradyrhizobium oligotrophicum S58</name>
    <dbReference type="NCBI Taxonomy" id="1245469"/>
    <lineage>
        <taxon>Bacteria</taxon>
        <taxon>Pseudomonadati</taxon>
        <taxon>Pseudomonadota</taxon>
        <taxon>Alphaproteobacteria</taxon>
        <taxon>Hyphomicrobiales</taxon>
        <taxon>Nitrobacteraceae</taxon>
        <taxon>Bradyrhizobium</taxon>
    </lineage>
</organism>
<feature type="domain" description="Response regulatory" evidence="15">
    <location>
        <begin position="1173"/>
        <end position="1286"/>
    </location>
</feature>
<gene>
    <name evidence="17" type="ORF">S58_23810</name>
</gene>
<dbReference type="FunFam" id="3.30.565.10:FF:000023">
    <property type="entry name" value="PAS domain-containing sensor histidine kinase"/>
    <property type="match status" value="1"/>
</dbReference>
<evidence type="ECO:0000256" key="13">
    <source>
        <dbReference type="SAM" id="Coils"/>
    </source>
</evidence>
<dbReference type="STRING" id="1245469.S58_23810"/>
<dbReference type="CDD" id="cd17574">
    <property type="entry name" value="REC_OmpR"/>
    <property type="match status" value="1"/>
</dbReference>
<dbReference type="InterPro" id="IPR001789">
    <property type="entry name" value="Sig_transdc_resp-reg_receiver"/>
</dbReference>
<keyword evidence="9" id="KW-0067">ATP-binding</keyword>
<dbReference type="SUPFAM" id="SSF52172">
    <property type="entry name" value="CheY-like"/>
    <property type="match status" value="2"/>
</dbReference>
<dbReference type="Gene3D" id="3.30.565.10">
    <property type="entry name" value="Histidine kinase-like ATPase, C-terminal domain"/>
    <property type="match status" value="2"/>
</dbReference>
<dbReference type="EC" id="2.7.13.3" evidence="3"/>
<feature type="domain" description="Histidine kinase" evidence="14">
    <location>
        <begin position="936"/>
        <end position="1152"/>
    </location>
</feature>